<comment type="caution">
    <text evidence="1">The sequence shown here is derived from an EMBL/GenBank/DDBJ whole genome shotgun (WGS) entry which is preliminary data.</text>
</comment>
<accession>G4TSY4</accession>
<keyword evidence="2" id="KW-1185">Reference proteome</keyword>
<evidence type="ECO:0000313" key="2">
    <source>
        <dbReference type="Proteomes" id="UP000007148"/>
    </source>
</evidence>
<sequence length="136" mass="15240">MRDTRRFSEQHVAESTAVYPSRPRGSQAMYGWTVVEENGVIVLFFRQIGECAGPPVPVIRDIFLERAKQRKSLCSLQPLAFVPSPGEITTCVQMPSRYLVSNPCASEILLGTCSVTDKDVTLCVQTEPPPKRKRVW</sequence>
<organism evidence="1 2">
    <name type="scientific">Serendipita indica (strain DSM 11827)</name>
    <name type="common">Root endophyte fungus</name>
    <name type="synonym">Piriformospora indica</name>
    <dbReference type="NCBI Taxonomy" id="1109443"/>
    <lineage>
        <taxon>Eukaryota</taxon>
        <taxon>Fungi</taxon>
        <taxon>Dikarya</taxon>
        <taxon>Basidiomycota</taxon>
        <taxon>Agaricomycotina</taxon>
        <taxon>Agaricomycetes</taxon>
        <taxon>Sebacinales</taxon>
        <taxon>Serendipitaceae</taxon>
        <taxon>Serendipita</taxon>
    </lineage>
</organism>
<dbReference type="AlphaFoldDB" id="G4TSY4"/>
<protein>
    <submittedName>
        <fullName evidence="1">Uncharacterized protein</fullName>
    </submittedName>
</protein>
<evidence type="ECO:0000313" key="1">
    <source>
        <dbReference type="EMBL" id="CCA74427.1"/>
    </source>
</evidence>
<dbReference type="HOGENOM" id="CLU_1876230_0_0_1"/>
<name>G4TSY4_SERID</name>
<reference evidence="1 2" key="1">
    <citation type="journal article" date="2011" name="PLoS Pathog.">
        <title>Endophytic Life Strategies Decoded by Genome and Transcriptome Analyses of the Mutualistic Root Symbiont Piriformospora indica.</title>
        <authorList>
            <person name="Zuccaro A."/>
            <person name="Lahrmann U."/>
            <person name="Guldener U."/>
            <person name="Langen G."/>
            <person name="Pfiffi S."/>
            <person name="Biedenkopf D."/>
            <person name="Wong P."/>
            <person name="Samans B."/>
            <person name="Grimm C."/>
            <person name="Basiewicz M."/>
            <person name="Murat C."/>
            <person name="Martin F."/>
            <person name="Kogel K.H."/>
        </authorList>
    </citation>
    <scope>NUCLEOTIDE SEQUENCE [LARGE SCALE GENOMIC DNA]</scope>
    <source>
        <strain evidence="1 2">DSM 11827</strain>
    </source>
</reference>
<proteinExistence type="predicted"/>
<dbReference type="InParanoid" id="G4TSY4"/>
<dbReference type="EMBL" id="CAFZ01000312">
    <property type="protein sequence ID" value="CCA74427.1"/>
    <property type="molecule type" value="Genomic_DNA"/>
</dbReference>
<dbReference type="Proteomes" id="UP000007148">
    <property type="component" value="Unassembled WGS sequence"/>
</dbReference>
<gene>
    <name evidence="1" type="ORF">PIIN_08379</name>
</gene>